<accession>A0A8J5TAR4</accession>
<dbReference type="SMART" id="SM00338">
    <property type="entry name" value="BRLZ"/>
    <property type="match status" value="1"/>
</dbReference>
<dbReference type="GO" id="GO:0003700">
    <property type="term" value="F:DNA-binding transcription factor activity"/>
    <property type="evidence" value="ECO:0007669"/>
    <property type="project" value="InterPro"/>
</dbReference>
<dbReference type="InterPro" id="IPR004827">
    <property type="entry name" value="bZIP"/>
</dbReference>
<reference evidence="11" key="1">
    <citation type="journal article" date="2021" name="bioRxiv">
        <title>Whole Genome Assembly and Annotation of Northern Wild Rice, Zizania palustris L., Supports a Whole Genome Duplication in the Zizania Genus.</title>
        <authorList>
            <person name="Haas M."/>
            <person name="Kono T."/>
            <person name="Macchietto M."/>
            <person name="Millas R."/>
            <person name="McGilp L."/>
            <person name="Shao M."/>
            <person name="Duquette J."/>
            <person name="Hirsch C.N."/>
            <person name="Kimball J."/>
        </authorList>
    </citation>
    <scope>NUCLEOTIDE SEQUENCE</scope>
    <source>
        <tissue evidence="11">Fresh leaf tissue</tissue>
    </source>
</reference>
<dbReference type="PROSITE" id="PS00036">
    <property type="entry name" value="BZIP_BASIC"/>
    <property type="match status" value="1"/>
</dbReference>
<name>A0A8J5TAR4_ZIZPA</name>
<gene>
    <name evidence="11" type="ORF">GUJ93_ZPchr0006g45005</name>
</gene>
<dbReference type="Pfam" id="PF00170">
    <property type="entry name" value="bZIP_1"/>
    <property type="match status" value="1"/>
</dbReference>
<evidence type="ECO:0000313" key="11">
    <source>
        <dbReference type="EMBL" id="KAG8070131.1"/>
    </source>
</evidence>
<evidence type="ECO:0000256" key="1">
    <source>
        <dbReference type="ARBA" id="ARBA00004123"/>
    </source>
</evidence>
<comment type="similarity">
    <text evidence="3">Belongs to the bZIP family.</text>
</comment>
<keyword evidence="4" id="KW-0805">Transcription regulation</keyword>
<keyword evidence="9" id="KW-0472">Membrane</keyword>
<keyword evidence="5" id="KW-0238">DNA-binding</keyword>
<evidence type="ECO:0000256" key="4">
    <source>
        <dbReference type="ARBA" id="ARBA00023015"/>
    </source>
</evidence>
<dbReference type="GO" id="GO:0003677">
    <property type="term" value="F:DNA binding"/>
    <property type="evidence" value="ECO:0007669"/>
    <property type="project" value="UniProtKB-KW"/>
</dbReference>
<evidence type="ECO:0000256" key="5">
    <source>
        <dbReference type="ARBA" id="ARBA00023125"/>
    </source>
</evidence>
<feature type="domain" description="BZIP" evidence="10">
    <location>
        <begin position="128"/>
        <end position="171"/>
    </location>
</feature>
<feature type="region of interest" description="Disordered" evidence="8">
    <location>
        <begin position="100"/>
        <end position="122"/>
    </location>
</feature>
<evidence type="ECO:0000256" key="8">
    <source>
        <dbReference type="SAM" id="MobiDB-lite"/>
    </source>
</evidence>
<evidence type="ECO:0000259" key="10">
    <source>
        <dbReference type="PROSITE" id="PS50217"/>
    </source>
</evidence>
<evidence type="ECO:0000256" key="6">
    <source>
        <dbReference type="ARBA" id="ARBA00023163"/>
    </source>
</evidence>
<dbReference type="Proteomes" id="UP000729402">
    <property type="component" value="Unassembled WGS sequence"/>
</dbReference>
<dbReference type="OrthoDB" id="674948at2759"/>
<evidence type="ECO:0000256" key="9">
    <source>
        <dbReference type="SAM" id="Phobius"/>
    </source>
</evidence>
<comment type="caution">
    <text evidence="11">The sequence shown here is derived from an EMBL/GenBank/DDBJ whole genome shotgun (WGS) entry which is preliminary data.</text>
</comment>
<feature type="transmembrane region" description="Helical" evidence="9">
    <location>
        <begin position="210"/>
        <end position="230"/>
    </location>
</feature>
<dbReference type="CDD" id="cd14704">
    <property type="entry name" value="bZIP_HY5-like"/>
    <property type="match status" value="1"/>
</dbReference>
<dbReference type="GO" id="GO:0005634">
    <property type="term" value="C:nucleus"/>
    <property type="evidence" value="ECO:0007669"/>
    <property type="project" value="UniProtKB-SubCell"/>
</dbReference>
<proteinExistence type="inferred from homology"/>
<evidence type="ECO:0000256" key="2">
    <source>
        <dbReference type="ARBA" id="ARBA00004389"/>
    </source>
</evidence>
<comment type="subcellular location">
    <subcellularLocation>
        <location evidence="2">Endoplasmic reticulum membrane</location>
        <topology evidence="2">Single-pass membrane protein</topology>
    </subcellularLocation>
    <subcellularLocation>
        <location evidence="1">Nucleus</location>
    </subcellularLocation>
</comment>
<keyword evidence="9" id="KW-0812">Transmembrane</keyword>
<sequence>MAAAAGGGGGGDYDLDLPLEEVGALLASFSGDAAAVAPVPVPVPEAGAGAGADRGVPVDPGGVSGEEGLWQIERFLMDDVEVEAAAVDGADEFVDAVLAGDQEGSGAGGGSMDEASAREDGEVAGVDANKKRTRLMRNRDSAMKSRERKKMYVKDLEMKSKYLEAECQRLRYTLHCCASENVALRQCFLKDRPVSAPTAKQGSAVPLETLLLVSLLGLVSILCLFLMPSVTNRSLVARSSHARDLVVVTGARNTDEPEFLQLIRHGRRCKSTRARIKPPMFSMA</sequence>
<dbReference type="AlphaFoldDB" id="A0A8J5TAR4"/>
<dbReference type="PANTHER" id="PTHR47416:SF8">
    <property type="entry name" value="BASIC-LEUCINE ZIPPER TRANSCRIPTION FACTOR E-RELATED"/>
    <property type="match status" value="1"/>
</dbReference>
<dbReference type="PROSITE" id="PS50217">
    <property type="entry name" value="BZIP"/>
    <property type="match status" value="1"/>
</dbReference>
<protein>
    <recommendedName>
        <fullName evidence="10">BZIP domain-containing protein</fullName>
    </recommendedName>
</protein>
<keyword evidence="7" id="KW-0539">Nucleus</keyword>
<evidence type="ECO:0000256" key="7">
    <source>
        <dbReference type="ARBA" id="ARBA00023242"/>
    </source>
</evidence>
<organism evidence="11 12">
    <name type="scientific">Zizania palustris</name>
    <name type="common">Northern wild rice</name>
    <dbReference type="NCBI Taxonomy" id="103762"/>
    <lineage>
        <taxon>Eukaryota</taxon>
        <taxon>Viridiplantae</taxon>
        <taxon>Streptophyta</taxon>
        <taxon>Embryophyta</taxon>
        <taxon>Tracheophyta</taxon>
        <taxon>Spermatophyta</taxon>
        <taxon>Magnoliopsida</taxon>
        <taxon>Liliopsida</taxon>
        <taxon>Poales</taxon>
        <taxon>Poaceae</taxon>
        <taxon>BOP clade</taxon>
        <taxon>Oryzoideae</taxon>
        <taxon>Oryzeae</taxon>
        <taxon>Zizaniinae</taxon>
        <taxon>Zizania</taxon>
    </lineage>
</organism>
<keyword evidence="9" id="KW-1133">Transmembrane helix</keyword>
<evidence type="ECO:0000256" key="3">
    <source>
        <dbReference type="ARBA" id="ARBA00007163"/>
    </source>
</evidence>
<reference evidence="11" key="2">
    <citation type="submission" date="2021-02" db="EMBL/GenBank/DDBJ databases">
        <authorList>
            <person name="Kimball J.A."/>
            <person name="Haas M.W."/>
            <person name="Macchietto M."/>
            <person name="Kono T."/>
            <person name="Duquette J."/>
            <person name="Shao M."/>
        </authorList>
    </citation>
    <scope>NUCLEOTIDE SEQUENCE</scope>
    <source>
        <tissue evidence="11">Fresh leaf tissue</tissue>
    </source>
</reference>
<dbReference type="EMBL" id="JAAALK010000283">
    <property type="protein sequence ID" value="KAG8070131.1"/>
    <property type="molecule type" value="Genomic_DNA"/>
</dbReference>
<keyword evidence="6" id="KW-0804">Transcription</keyword>
<keyword evidence="12" id="KW-1185">Reference proteome</keyword>
<dbReference type="PANTHER" id="PTHR47416">
    <property type="entry name" value="BASIC-LEUCINE ZIPPER TRANSCRIPTION FACTOR F-RELATED"/>
    <property type="match status" value="1"/>
</dbReference>
<dbReference type="GO" id="GO:0005789">
    <property type="term" value="C:endoplasmic reticulum membrane"/>
    <property type="evidence" value="ECO:0007669"/>
    <property type="project" value="UniProtKB-SubCell"/>
</dbReference>
<evidence type="ECO:0000313" key="12">
    <source>
        <dbReference type="Proteomes" id="UP000729402"/>
    </source>
</evidence>